<dbReference type="Proteomes" id="UP000034883">
    <property type="component" value="Chromosome"/>
</dbReference>
<dbReference type="EMBL" id="CP011125">
    <property type="protein sequence ID" value="AKF05518.1"/>
    <property type="molecule type" value="Genomic_DNA"/>
</dbReference>
<sequence>MRLSSTGVRDASSFSSRSDVHVLVHGRAGHTTNGISARREVG</sequence>
<evidence type="ECO:0000313" key="1">
    <source>
        <dbReference type="EMBL" id="AKF05518.1"/>
    </source>
</evidence>
<dbReference type="AlphaFoldDB" id="A0A0F6W239"/>
<protein>
    <submittedName>
        <fullName evidence="1">Uncharacterized protein</fullName>
    </submittedName>
</protein>
<organism evidence="1 2">
    <name type="scientific">Sandaracinus amylolyticus</name>
    <dbReference type="NCBI Taxonomy" id="927083"/>
    <lineage>
        <taxon>Bacteria</taxon>
        <taxon>Pseudomonadati</taxon>
        <taxon>Myxococcota</taxon>
        <taxon>Polyangia</taxon>
        <taxon>Polyangiales</taxon>
        <taxon>Sandaracinaceae</taxon>
        <taxon>Sandaracinus</taxon>
    </lineage>
</organism>
<proteinExistence type="predicted"/>
<evidence type="ECO:0000313" key="2">
    <source>
        <dbReference type="Proteomes" id="UP000034883"/>
    </source>
</evidence>
<keyword evidence="2" id="KW-1185">Reference proteome</keyword>
<name>A0A0F6W239_9BACT</name>
<dbReference type="KEGG" id="samy:DB32_002667"/>
<gene>
    <name evidence="1" type="ORF">DB32_002667</name>
</gene>
<accession>A0A0F6W239</accession>
<reference evidence="1 2" key="1">
    <citation type="submission" date="2015-03" db="EMBL/GenBank/DDBJ databases">
        <title>Genome assembly of Sandaracinus amylolyticus DSM 53668.</title>
        <authorList>
            <person name="Sharma G."/>
            <person name="Subramanian S."/>
        </authorList>
    </citation>
    <scope>NUCLEOTIDE SEQUENCE [LARGE SCALE GENOMIC DNA]</scope>
    <source>
        <strain evidence="1 2">DSM 53668</strain>
    </source>
</reference>